<keyword evidence="4 6" id="KW-0067">ATP-binding</keyword>
<dbReference type="EC" id="7.6.2.9" evidence="6"/>
<dbReference type="RefSeq" id="WP_045111064.1">
    <property type="nucleotide sequence ID" value="NZ_CAWQZC010000031.1"/>
</dbReference>
<dbReference type="GO" id="GO:0005524">
    <property type="term" value="F:ATP binding"/>
    <property type="evidence" value="ECO:0007669"/>
    <property type="project" value="UniProtKB-UniRule"/>
</dbReference>
<dbReference type="PANTHER" id="PTHR43869:SF1">
    <property type="entry name" value="GLYCINE BETAINE_PROLINE BETAINE TRANSPORT SYSTEM ATP-BINDING PROTEIN PROV"/>
    <property type="match status" value="1"/>
</dbReference>
<dbReference type="EMBL" id="FPLJ01000065">
    <property type="protein sequence ID" value="SGY95729.1"/>
    <property type="molecule type" value="Genomic_DNA"/>
</dbReference>
<dbReference type="Proteomes" id="UP000182660">
    <property type="component" value="Unassembled WGS sequence"/>
</dbReference>
<dbReference type="InterPro" id="IPR017871">
    <property type="entry name" value="ABC_transporter-like_CS"/>
</dbReference>
<keyword evidence="10" id="KW-1185">Reference proteome</keyword>
<dbReference type="PANTHER" id="PTHR43869">
    <property type="entry name" value="GLYCINE BETAINE/PROLINE BETAINE TRANSPORT SYSTEM ATP-BINDING PROTEIN PROV"/>
    <property type="match status" value="1"/>
</dbReference>
<dbReference type="Proteomes" id="UP000183794">
    <property type="component" value="Unassembled WGS sequence"/>
</dbReference>
<evidence type="ECO:0000313" key="9">
    <source>
        <dbReference type="EMBL" id="SGZ07909.1"/>
    </source>
</evidence>
<comment type="subunit">
    <text evidence="6">The complex is probably composed of two ATP-binding proteins, two transmembrane proteins and a solute-binding protein.</text>
</comment>
<evidence type="ECO:0000256" key="1">
    <source>
        <dbReference type="ARBA" id="ARBA00005417"/>
    </source>
</evidence>
<dbReference type="PATRIC" id="fig|80854.5.peg.3181"/>
<evidence type="ECO:0000256" key="3">
    <source>
        <dbReference type="ARBA" id="ARBA00022741"/>
    </source>
</evidence>
<dbReference type="Gene3D" id="3.10.580.10">
    <property type="entry name" value="CBS-domain"/>
    <property type="match status" value="1"/>
</dbReference>
<organism evidence="9 11">
    <name type="scientific">Moritella viscosa</name>
    <dbReference type="NCBI Taxonomy" id="80854"/>
    <lineage>
        <taxon>Bacteria</taxon>
        <taxon>Pseudomonadati</taxon>
        <taxon>Pseudomonadota</taxon>
        <taxon>Gammaproteobacteria</taxon>
        <taxon>Alteromonadales</taxon>
        <taxon>Moritellaceae</taxon>
        <taxon>Moritella</taxon>
    </lineage>
</organism>
<dbReference type="SUPFAM" id="SSF54631">
    <property type="entry name" value="CBS-domain pair"/>
    <property type="match status" value="1"/>
</dbReference>
<dbReference type="GO" id="GO:0005886">
    <property type="term" value="C:plasma membrane"/>
    <property type="evidence" value="ECO:0007669"/>
    <property type="project" value="UniProtKB-SubCell"/>
</dbReference>
<dbReference type="GO" id="GO:0006970">
    <property type="term" value="P:response to osmotic stress"/>
    <property type="evidence" value="ECO:0007669"/>
    <property type="project" value="UniProtKB-ARBA"/>
</dbReference>
<dbReference type="STRING" id="80854.MVIS_3000"/>
<gene>
    <name evidence="8" type="ORF">MT2528_3062</name>
    <name evidence="9" type="ORF">NVI5450_3258</name>
</gene>
<dbReference type="KEGG" id="mvs:MVIS_3000"/>
<dbReference type="Gene3D" id="3.40.50.300">
    <property type="entry name" value="P-loop containing nucleotide triphosphate hydrolases"/>
    <property type="match status" value="1"/>
</dbReference>
<feature type="domain" description="ABC transporter" evidence="7">
    <location>
        <begin position="11"/>
        <end position="271"/>
    </location>
</feature>
<dbReference type="InterPro" id="IPR046342">
    <property type="entry name" value="CBS_dom_sf"/>
</dbReference>
<proteinExistence type="inferred from homology"/>
<dbReference type="SUPFAM" id="SSF52540">
    <property type="entry name" value="P-loop containing nucleoside triphosphate hydrolases"/>
    <property type="match status" value="1"/>
</dbReference>
<dbReference type="InterPro" id="IPR005892">
    <property type="entry name" value="Gly-betaine_transp_ATP-bd"/>
</dbReference>
<keyword evidence="6" id="KW-0472">Membrane</keyword>
<sequence length="409" mass="45484">MSLNENKSPLIRIKNLYKIFGKNEKKVLELVKAGKSKDAILAETGHTVGLSDINLDIYPGEIFVIMGLSGSGKSTLIRHFNRLIEPTAGEIEIAGSDVMQLKSKDLQDFRRNKMSMVFQRFGLMPHRTVLDNIGYGLQVQGVKKAERKKSATQWLETVGLDGYANQYPRQLSGGQQQRVGLARALCTDADILLMDEAFSALDPLIRSEMQDQLIELQEKLHKTIVFITHDLDEALRLGDRIAILRDGVLVQQGSPVDILLNPIDDYVEAFVKDVNRARALTVETVMQPQIFRISAETIGEAVLQMRKSKQDYGYVVNENGYQGVITQDTLDNVEKRDYSNVLDASLLDAVPGVQSDALLETVIPEMLDNQLPLPVLNVDGDVEGHLCRSTLAEVLSDQPSVEKDKLPDA</sequence>
<evidence type="ECO:0000256" key="5">
    <source>
        <dbReference type="ARBA" id="ARBA00022970"/>
    </source>
</evidence>
<protein>
    <recommendedName>
        <fullName evidence="6">Quaternary amine transport ATP-binding protein</fullName>
        <ecNumber evidence="6">7.6.2.9</ecNumber>
    </recommendedName>
</protein>
<dbReference type="CDD" id="cd03294">
    <property type="entry name" value="ABC_Pro_Gly_Betaine"/>
    <property type="match status" value="1"/>
</dbReference>
<comment type="similarity">
    <text evidence="1 6">Belongs to the ABC transporter superfamily.</text>
</comment>
<dbReference type="InterPro" id="IPR051921">
    <property type="entry name" value="ABC_osmolyte_uptake_ATP-bind"/>
</dbReference>
<dbReference type="FunFam" id="3.40.50.300:FF:000201">
    <property type="entry name" value="Glycine betaine/L-proline ABC transporter ATP-binding protein"/>
    <property type="match status" value="1"/>
</dbReference>
<dbReference type="GeneID" id="61296901"/>
<comment type="catalytic activity">
    <reaction evidence="6">
        <text>a quaternary ammonium(out) + ATP + H2O = a quaternary ammonium(in) + ADP + phosphate + H(+)</text>
        <dbReference type="Rhea" id="RHEA:11036"/>
        <dbReference type="ChEBI" id="CHEBI:15377"/>
        <dbReference type="ChEBI" id="CHEBI:15378"/>
        <dbReference type="ChEBI" id="CHEBI:30616"/>
        <dbReference type="ChEBI" id="CHEBI:35267"/>
        <dbReference type="ChEBI" id="CHEBI:43474"/>
        <dbReference type="ChEBI" id="CHEBI:456216"/>
    </reaction>
</comment>
<dbReference type="Pfam" id="PF00005">
    <property type="entry name" value="ABC_tran"/>
    <property type="match status" value="1"/>
</dbReference>
<dbReference type="PROSITE" id="PS50893">
    <property type="entry name" value="ABC_TRANSPORTER_2"/>
    <property type="match status" value="1"/>
</dbReference>
<keyword evidence="2 6" id="KW-0813">Transport</keyword>
<dbReference type="GO" id="GO:0016887">
    <property type="term" value="F:ATP hydrolysis activity"/>
    <property type="evidence" value="ECO:0007669"/>
    <property type="project" value="UniProtKB-UniRule"/>
</dbReference>
<evidence type="ECO:0000256" key="6">
    <source>
        <dbReference type="RuleBase" id="RU369116"/>
    </source>
</evidence>
<evidence type="ECO:0000256" key="4">
    <source>
        <dbReference type="ARBA" id="ARBA00022840"/>
    </source>
</evidence>
<keyword evidence="6" id="KW-1003">Cell membrane</keyword>
<dbReference type="InterPro" id="IPR027417">
    <property type="entry name" value="P-loop_NTPase"/>
</dbReference>
<evidence type="ECO:0000259" key="7">
    <source>
        <dbReference type="PROSITE" id="PS50893"/>
    </source>
</evidence>
<comment type="subcellular location">
    <subcellularLocation>
        <location evidence="6">Cell inner membrane</location>
        <topology evidence="6">Peripheral membrane protein</topology>
    </subcellularLocation>
</comment>
<dbReference type="GO" id="GO:0015418">
    <property type="term" value="F:ABC-type quaternary ammonium compound transporting activity"/>
    <property type="evidence" value="ECO:0007669"/>
    <property type="project" value="UniProtKB-EC"/>
</dbReference>
<dbReference type="GO" id="GO:0031460">
    <property type="term" value="P:glycine betaine transport"/>
    <property type="evidence" value="ECO:0007669"/>
    <property type="project" value="InterPro"/>
</dbReference>
<dbReference type="EMBL" id="FPLD01000087">
    <property type="protein sequence ID" value="SGZ07909.1"/>
    <property type="molecule type" value="Genomic_DNA"/>
</dbReference>
<accession>A0A090IIF6</accession>
<dbReference type="InterPro" id="IPR000644">
    <property type="entry name" value="CBS_dom"/>
</dbReference>
<keyword evidence="5" id="KW-0029">Amino-acid transport</keyword>
<dbReference type="SMART" id="SM00382">
    <property type="entry name" value="AAA"/>
    <property type="match status" value="1"/>
</dbReference>
<evidence type="ECO:0000256" key="2">
    <source>
        <dbReference type="ARBA" id="ARBA00022448"/>
    </source>
</evidence>
<evidence type="ECO:0000313" key="8">
    <source>
        <dbReference type="EMBL" id="SGY95729.1"/>
    </source>
</evidence>
<name>A0A090IIF6_9GAMM</name>
<dbReference type="Pfam" id="PF00571">
    <property type="entry name" value="CBS"/>
    <property type="match status" value="1"/>
</dbReference>
<dbReference type="InterPro" id="IPR003593">
    <property type="entry name" value="AAA+_ATPase"/>
</dbReference>
<dbReference type="NCBIfam" id="TIGR01186">
    <property type="entry name" value="proV"/>
    <property type="match status" value="1"/>
</dbReference>
<dbReference type="GO" id="GO:0006865">
    <property type="term" value="P:amino acid transport"/>
    <property type="evidence" value="ECO:0007669"/>
    <property type="project" value="UniProtKB-UniRule"/>
</dbReference>
<dbReference type="InterPro" id="IPR003439">
    <property type="entry name" value="ABC_transporter-like_ATP-bd"/>
</dbReference>
<evidence type="ECO:0000313" key="10">
    <source>
        <dbReference type="Proteomes" id="UP000182660"/>
    </source>
</evidence>
<keyword evidence="6" id="KW-0997">Cell inner membrane</keyword>
<dbReference type="PROSITE" id="PS00211">
    <property type="entry name" value="ABC_TRANSPORTER_1"/>
    <property type="match status" value="1"/>
</dbReference>
<keyword evidence="3 6" id="KW-0547">Nucleotide-binding</keyword>
<dbReference type="OrthoDB" id="9802264at2"/>
<dbReference type="HOGENOM" id="CLU_000604_2_2_6"/>
<reference evidence="8 10" key="2">
    <citation type="submission" date="2016-11" db="EMBL/GenBank/DDBJ databases">
        <authorList>
            <person name="Klemetsen T."/>
        </authorList>
    </citation>
    <scope>NUCLEOTIDE SEQUENCE [LARGE SCALE GENOMIC DNA]</scope>
    <source>
        <strain evidence="8">MT 2528</strain>
    </source>
</reference>
<reference evidence="9 11" key="1">
    <citation type="submission" date="2016-11" db="EMBL/GenBank/DDBJ databases">
        <authorList>
            <person name="Jaros S."/>
            <person name="Januszkiewicz K."/>
            <person name="Wedrychowicz H."/>
        </authorList>
    </citation>
    <scope>NUCLEOTIDE SEQUENCE [LARGE SCALE GENOMIC DNA]</scope>
    <source>
        <strain evidence="9">NVI 5450</strain>
    </source>
</reference>
<evidence type="ECO:0000313" key="11">
    <source>
        <dbReference type="Proteomes" id="UP000183794"/>
    </source>
</evidence>
<dbReference type="AlphaFoldDB" id="A0A090IIF6"/>